<dbReference type="PANTHER" id="PTHR33303:SF2">
    <property type="entry name" value="COA-BINDING DOMAIN-CONTAINING PROTEIN"/>
    <property type="match status" value="1"/>
</dbReference>
<comment type="caution">
    <text evidence="2">The sequence shown here is derived from an EMBL/GenBank/DDBJ whole genome shotgun (WGS) entry which is preliminary data.</text>
</comment>
<dbReference type="InterPro" id="IPR003781">
    <property type="entry name" value="CoA-bd"/>
</dbReference>
<dbReference type="Proteomes" id="UP001515480">
    <property type="component" value="Unassembled WGS sequence"/>
</dbReference>
<evidence type="ECO:0000313" key="2">
    <source>
        <dbReference type="EMBL" id="KAL1516028.1"/>
    </source>
</evidence>
<protein>
    <recommendedName>
        <fullName evidence="1">CoA-binding domain-containing protein</fullName>
    </recommendedName>
</protein>
<name>A0AB34J9Q8_PRYPA</name>
<sequence>MSAAHSHSAHVTSPTGPVLGQPNLKRWAVVGDVLNAAKPAFDVCKRLEECGRTVYRVSPYCKDGSCFTSLDDIAEPIDAVNLIVSPKIGVGVLDSMAAKGIKYVFIQPGAEGGDVLPRAASLDLTVQQGCVLVTPLPDL</sequence>
<accession>A0AB34J9Q8</accession>
<dbReference type="SUPFAM" id="SSF51735">
    <property type="entry name" value="NAD(P)-binding Rossmann-fold domains"/>
    <property type="match status" value="1"/>
</dbReference>
<evidence type="ECO:0000313" key="3">
    <source>
        <dbReference type="Proteomes" id="UP001515480"/>
    </source>
</evidence>
<dbReference type="PANTHER" id="PTHR33303">
    <property type="entry name" value="CYTOPLASMIC PROTEIN-RELATED"/>
    <property type="match status" value="1"/>
</dbReference>
<dbReference type="Gene3D" id="3.40.50.720">
    <property type="entry name" value="NAD(P)-binding Rossmann-like Domain"/>
    <property type="match status" value="1"/>
</dbReference>
<keyword evidence="3" id="KW-1185">Reference proteome</keyword>
<dbReference type="EMBL" id="JBGBPQ010000011">
    <property type="protein sequence ID" value="KAL1516028.1"/>
    <property type="molecule type" value="Genomic_DNA"/>
</dbReference>
<proteinExistence type="predicted"/>
<organism evidence="2 3">
    <name type="scientific">Prymnesium parvum</name>
    <name type="common">Toxic golden alga</name>
    <dbReference type="NCBI Taxonomy" id="97485"/>
    <lineage>
        <taxon>Eukaryota</taxon>
        <taxon>Haptista</taxon>
        <taxon>Haptophyta</taxon>
        <taxon>Prymnesiophyceae</taxon>
        <taxon>Prymnesiales</taxon>
        <taxon>Prymnesiaceae</taxon>
        <taxon>Prymnesium</taxon>
    </lineage>
</organism>
<dbReference type="AlphaFoldDB" id="A0AB34J9Q8"/>
<feature type="domain" description="CoA-binding" evidence="1">
    <location>
        <begin position="25"/>
        <end position="133"/>
    </location>
</feature>
<gene>
    <name evidence="2" type="ORF">AB1Y20_002641</name>
</gene>
<dbReference type="InterPro" id="IPR036291">
    <property type="entry name" value="NAD(P)-bd_dom_sf"/>
</dbReference>
<dbReference type="Pfam" id="PF13380">
    <property type="entry name" value="CoA_binding_2"/>
    <property type="match status" value="1"/>
</dbReference>
<evidence type="ECO:0000259" key="1">
    <source>
        <dbReference type="Pfam" id="PF13380"/>
    </source>
</evidence>
<reference evidence="2 3" key="1">
    <citation type="journal article" date="2024" name="Science">
        <title>Giant polyketide synthase enzymes in the biosynthesis of giant marine polyether toxins.</title>
        <authorList>
            <person name="Fallon T.R."/>
            <person name="Shende V.V."/>
            <person name="Wierzbicki I.H."/>
            <person name="Pendleton A.L."/>
            <person name="Watervoot N.F."/>
            <person name="Auber R.P."/>
            <person name="Gonzalez D.J."/>
            <person name="Wisecaver J.H."/>
            <person name="Moore B.S."/>
        </authorList>
    </citation>
    <scope>NUCLEOTIDE SEQUENCE [LARGE SCALE GENOMIC DNA]</scope>
    <source>
        <strain evidence="2 3">12B1</strain>
    </source>
</reference>